<protein>
    <submittedName>
        <fullName evidence="1">Uncharacterized protein</fullName>
    </submittedName>
</protein>
<organism evidence="1 2">
    <name type="scientific">Vanilla planifolia</name>
    <name type="common">Vanilla</name>
    <dbReference type="NCBI Taxonomy" id="51239"/>
    <lineage>
        <taxon>Eukaryota</taxon>
        <taxon>Viridiplantae</taxon>
        <taxon>Streptophyta</taxon>
        <taxon>Embryophyta</taxon>
        <taxon>Tracheophyta</taxon>
        <taxon>Spermatophyta</taxon>
        <taxon>Magnoliopsida</taxon>
        <taxon>Liliopsida</taxon>
        <taxon>Asparagales</taxon>
        <taxon>Orchidaceae</taxon>
        <taxon>Vanilloideae</taxon>
        <taxon>Vanilleae</taxon>
        <taxon>Vanilla</taxon>
    </lineage>
</organism>
<name>A0A835UIE6_VANPL</name>
<evidence type="ECO:0000313" key="2">
    <source>
        <dbReference type="Proteomes" id="UP000639772"/>
    </source>
</evidence>
<dbReference type="Proteomes" id="UP000639772">
    <property type="component" value="Chromosome 11"/>
</dbReference>
<comment type="caution">
    <text evidence="1">The sequence shown here is derived from an EMBL/GenBank/DDBJ whole genome shotgun (WGS) entry which is preliminary data.</text>
</comment>
<reference evidence="1 2" key="1">
    <citation type="journal article" date="2020" name="Nat. Food">
        <title>A phased Vanilla planifolia genome enables genetic improvement of flavour and production.</title>
        <authorList>
            <person name="Hasing T."/>
            <person name="Tang H."/>
            <person name="Brym M."/>
            <person name="Khazi F."/>
            <person name="Huang T."/>
            <person name="Chambers A.H."/>
        </authorList>
    </citation>
    <scope>NUCLEOTIDE SEQUENCE [LARGE SCALE GENOMIC DNA]</scope>
    <source>
        <tissue evidence="1">Leaf</tissue>
    </source>
</reference>
<accession>A0A835UIE6</accession>
<gene>
    <name evidence="1" type="ORF">HPP92_021039</name>
</gene>
<dbReference type="OrthoDB" id="1630779at2759"/>
<dbReference type="EMBL" id="JADCNM010000011">
    <property type="protein sequence ID" value="KAG0462563.1"/>
    <property type="molecule type" value="Genomic_DNA"/>
</dbReference>
<sequence length="105" mass="11380">MPWATHVLQWAGQREGELSKPVLSSDCRLQLACLKPESLVIAGQPYGGRKTCRGRPSRMVDTAFLDIRTESNNDVVKIMEANGTVPNRSAVPDGNLVVENDAGST</sequence>
<dbReference type="AlphaFoldDB" id="A0A835UIE6"/>
<proteinExistence type="predicted"/>
<evidence type="ECO:0000313" key="1">
    <source>
        <dbReference type="EMBL" id="KAG0462563.1"/>
    </source>
</evidence>